<evidence type="ECO:0000259" key="6">
    <source>
        <dbReference type="Pfam" id="PF15447"/>
    </source>
</evidence>
<dbReference type="GO" id="GO:0046789">
    <property type="term" value="F:host cell surface receptor binding"/>
    <property type="evidence" value="ECO:0007669"/>
    <property type="project" value="InterPro"/>
</dbReference>
<dbReference type="Pfam" id="PF05424">
    <property type="entry name" value="Duffy_binding"/>
    <property type="match status" value="1"/>
</dbReference>
<dbReference type="Pfam" id="PF18562">
    <property type="entry name" value="CIDR1_gamma"/>
    <property type="match status" value="1"/>
</dbReference>
<dbReference type="InterPro" id="IPR041480">
    <property type="entry name" value="CIDR1_gamma"/>
</dbReference>
<feature type="domain" description="Plasmodium falciparum erythrocyte membrane protein-1 N-terminal segment" evidence="6">
    <location>
        <begin position="17"/>
        <end position="51"/>
    </location>
</feature>
<dbReference type="InterPro" id="IPR044932">
    <property type="entry name" value="PfEMP1_ATS_sf"/>
</dbReference>
<feature type="compositionally biased region" description="Acidic residues" evidence="2">
    <location>
        <begin position="828"/>
        <end position="854"/>
    </location>
</feature>
<dbReference type="Gene3D" id="1.10.1900.40">
    <property type="entry name" value="Acidic terminal segments, variant surface antigen of PfEMP1"/>
    <property type="match status" value="2"/>
</dbReference>
<proteinExistence type="predicted"/>
<evidence type="ECO:0000256" key="1">
    <source>
        <dbReference type="SAM" id="Coils"/>
    </source>
</evidence>
<evidence type="ECO:0000256" key="2">
    <source>
        <dbReference type="SAM" id="MobiDB-lite"/>
    </source>
</evidence>
<keyword evidence="1" id="KW-0175">Coiled coil</keyword>
<feature type="domain" description="Duffy-binding-like" evidence="3">
    <location>
        <begin position="1344"/>
        <end position="1483"/>
    </location>
</feature>
<feature type="region of interest" description="Disordered" evidence="2">
    <location>
        <begin position="796"/>
        <end position="868"/>
    </location>
</feature>
<feature type="domain" description="Duffy-antigen binding" evidence="4">
    <location>
        <begin position="124"/>
        <end position="323"/>
    </location>
</feature>
<dbReference type="Gene3D" id="1.20.1310.20">
    <property type="entry name" value="Duffy-antigen binding domain"/>
    <property type="match status" value="2"/>
</dbReference>
<dbReference type="InterPro" id="IPR008602">
    <property type="entry name" value="Duffy-antigen-binding"/>
</dbReference>
<dbReference type="Proteomes" id="UP000054566">
    <property type="component" value="Unassembled WGS sequence"/>
</dbReference>
<sequence>MAPQGRGGGGDDIDDTTAKHLLDSIGKKVHDLVKSESNGFKDDLKGYLHKANGYNWETTYTTDTCELVQKYYKHPNGGGASGERNPCGNGKNAKNEDVKRFSDTLGGQCTYNRIKDSKKDDNKGACAPYRRLHVCDKNMEKMEKMGKTSKTSTDTLLAEVCMAAYYEGDLIKTHYTEHQVTNRDTKSQLCTVLARSFADIGDIVRGKDLYLGYDDEEKKRRDKLENNLKEIFKKIQEKLIGDAKTHYEDATGNFFQLREDWWTANRHTVWEAITCDEDKKLKDASYFRTTCSDEQGGAQANNKCRCVKNDVPTYFDYVPQYLRWFEEWAEDFCRKKKKKLENLDTQCRGKDESGKERYCSGNGYDCTKTIYKKGRIVVGYECTSCSVWCRMYEKWIDNQKKEFLKQKRKYAEEIKKANGTNGTTIKTANGKTINNLYVKEFYEKLKKGYGKVDDFLKLLNEEDVCTKITDKKEKINFTEKVEDHKNINNEGTFYHSEYCEVCPGCGVKKKSDGSGSGWIQKKDGKCDGKKLYTISTNAKSTDIDVLSFGDKRQDIEKKLKKFCETKNGSGTGGRISGGSSEKKELIEKWQCYKHEYVEEVGQKDEDDDDYDYHKEVKSSGGLCILQNKKEKKTDNDPAEFQKTFHDFFYFWIRLFLNDSMYWRGKVNSCINKSKSEKCKEECNTNCECFQKWIDKKKTEWTAIKDHFKTQDGFDKEGESGEQKFLGGGMTADVVLELALQLEQLFQDIKDGYGNAKELEGIKNMLEKENEKNQAEVGETDNQKKTTIDKLLKHEGEEAQECQQKHNNCPKPQDTDAGRSLRPTPRSEEVDENAENDSEEEDNEDVDEPASEEGEEPHMEDTQQEGEVKDKDAVVDGEGERAPPAATTTTKDKVNPCKIVQTLFGDKTNLEKACTLKYSGNNSRLGWKCIPSGDTTGGSICIPPRRRRLYVGKLEEWAEKYNKVANTQASVSPGGAASTSTSQTSLLRDAFIESAAVETFFLWDRYKKIKQKEKKPQGEGALGLGGLGVPGAGPQLPGAESDDSDPQKKLEENGEIPEEFKRQMFYTFGDYKDILFGDKELVEMLKASGDTKIKEWGQNFCKERKKRLEKIKYECRSDKVCSGDGFECKTESPKKEDIFKDFLCPTCARHCRSYRKWIERKRIEFEEQKKAYVEQQKKDAQKNNNNGFCVTRGTCSTAGDFLNRLKNGPCKNNENGKDKTDFKEAGKTFKHTEYCDPCSQFRVKCENGSCRGDGTNVKCKDKTTIDAKEIANMINSPQEVTMLVSDDNPNGNKFDGLQACGSANIFKGIKENKWKCGDFCGIDICTLKKNNNEKEVDEHITVKELVKRWLEYFFEDYNRIQKKLKACTKSGKGCKCIKGCVEQWINHKTAEWEEIKKHYVDNYEKENEHGNNLNSFLEQAPFKNEVDKAIKPCTEFNDFQKSKKCTETDSSENENGKGSNKKDGVVCLLENLKKEIEQCNSMENSGDNQASDKTQTTCDENPTPPDDEEPLEEEENTEEAKKMIPKICGEMTTTEEQTNTEETCTPASSSPEAPPPAPPPGPPVPKPPVKPAQPRRPPKRQPRNVLDHPAVIPALMSSTIMWSIGIGFAAFTYFYLKKKTKSSVGNLFQILQIPKGDYDIPTLKSSNRYIPYASDRYKGKTYIYMEGDSSGDEKYAFMSDTTDVTSSESEYEELDINDMYVPGSPKYKTLIEVVLEPSKRDTMSTQSDIPLNDKLDSNKLTDEEWNKLKQDFISILQNPQNDLPQNNISGNIQMDTHPSVSILHDDMEEKPFITSIHDRDLHNGEEVTYNINLDDHKNMNFSTNHDNIPPKNNQNDLYTGIDLINDSISGNHNVDIYDELLKRKENELFGTNHTKHTTTNSITKKTHNDPIVNQINLFHKWLDRHKNMCEQWDKHKKEELLDKLKKEWEQDYNNNSDDIHTSDNNIVSTVNHVFNTDVSIQIDMDDPNPVNPFTNMYTNSDNSTMDNILNGMEKHREPYFYDIYEDDITYFDIDDDKTSVDHINMDHNKMDNNNSDVPTKVQIEMNIVNNKKEIFEEKYPISDIWNI</sequence>
<dbReference type="FunFam" id="1.20.58.1930:FF:000001">
    <property type="entry name" value="Erythrocyte membrane protein 1, PfEMP1"/>
    <property type="match status" value="1"/>
</dbReference>
<dbReference type="FunFam" id="1.20.58.830:FF:000003">
    <property type="entry name" value="Erythrocyte membrane protein 1, PfEMP1"/>
    <property type="match status" value="1"/>
</dbReference>
<evidence type="ECO:0000259" key="7">
    <source>
        <dbReference type="Pfam" id="PF18562"/>
    </source>
</evidence>
<dbReference type="InterPro" id="IPR029210">
    <property type="entry name" value="PfEMP1_NTS"/>
</dbReference>
<dbReference type="Pfam" id="PF15445">
    <property type="entry name" value="ATS"/>
    <property type="match status" value="1"/>
</dbReference>
<evidence type="ECO:0000313" key="9">
    <source>
        <dbReference type="EMBL" id="KNC36035.1"/>
    </source>
</evidence>
<feature type="compositionally biased region" description="Basic and acidic residues" evidence="2">
    <location>
        <begin position="855"/>
        <end position="868"/>
    </location>
</feature>
<feature type="compositionally biased region" description="Low complexity" evidence="2">
    <location>
        <begin position="1529"/>
        <end position="1550"/>
    </location>
</feature>
<dbReference type="GO" id="GO:0016020">
    <property type="term" value="C:membrane"/>
    <property type="evidence" value="ECO:0007669"/>
    <property type="project" value="InterPro"/>
</dbReference>
<reference evidence="10" key="2">
    <citation type="submission" date="2015-07" db="EMBL/GenBank/DDBJ databases">
        <title>The genome sequence of Plasmodium falciparum RAJ116.</title>
        <authorList>
            <consortium name="The Broad Institute Genome Sequencing Platform"/>
            <person name="Volkman S.K."/>
            <person name="Neafsey D.E."/>
            <person name="Dash A.P."/>
            <person name="Chitnis C.E."/>
            <person name="Hartl D.L."/>
            <person name="Young S.K."/>
            <person name="Kodira C.D."/>
            <person name="Zeng Q."/>
            <person name="Koehrsen M."/>
            <person name="Godfrey P."/>
            <person name="Alvarado L."/>
            <person name="Berlin A."/>
            <person name="Borenstein D."/>
            <person name="Chen Z."/>
            <person name="Engels R."/>
            <person name="Freedman E."/>
            <person name="Gellesch M."/>
            <person name="Goldberg J."/>
            <person name="Griggs A."/>
            <person name="Gujja S."/>
            <person name="Heiman D."/>
            <person name="Hepburn T."/>
            <person name="Howarth C."/>
            <person name="Jen D."/>
            <person name="Larson L."/>
            <person name="Lewis B."/>
            <person name="Mehta T."/>
            <person name="Park D."/>
            <person name="Pearson M."/>
            <person name="Roberts A."/>
            <person name="Saif S."/>
            <person name="Shea T."/>
            <person name="Shenoy N."/>
            <person name="Sisk P."/>
            <person name="Stolte C."/>
            <person name="Sykes S."/>
            <person name="Walk T."/>
            <person name="White J."/>
            <person name="Yandava C."/>
            <person name="Wirth D.F."/>
            <person name="Nusbaum C."/>
            <person name="Birren B."/>
        </authorList>
    </citation>
    <scope>NUCLEOTIDE SEQUENCE [LARGE SCALE GENOMIC DNA]</scope>
    <source>
        <strain evidence="10">RAJ116</strain>
    </source>
</reference>
<protein>
    <submittedName>
        <fullName evidence="9">Erythrocyte membrane protein 1</fullName>
    </submittedName>
</protein>
<evidence type="ECO:0000259" key="8">
    <source>
        <dbReference type="Pfam" id="PF22672"/>
    </source>
</evidence>
<dbReference type="EMBL" id="GG663990">
    <property type="protein sequence ID" value="KNC36035.1"/>
    <property type="molecule type" value="Genomic_DNA"/>
</dbReference>
<feature type="domain" description="Plasmodium falciparum erythrocyte membrane protein 1 acidic terminal segment" evidence="5">
    <location>
        <begin position="1598"/>
        <end position="2066"/>
    </location>
</feature>
<dbReference type="InterPro" id="IPR029211">
    <property type="entry name" value="PfEMP1_ATS"/>
</dbReference>
<evidence type="ECO:0000259" key="5">
    <source>
        <dbReference type="Pfam" id="PF15445"/>
    </source>
</evidence>
<evidence type="ECO:0000259" key="3">
    <source>
        <dbReference type="Pfam" id="PF03011"/>
    </source>
</evidence>
<feature type="domain" description="Duffy-binding-like" evidence="3">
    <location>
        <begin position="647"/>
        <end position="807"/>
    </location>
</feature>
<dbReference type="Pfam" id="PF15447">
    <property type="entry name" value="NTS"/>
    <property type="match status" value="1"/>
</dbReference>
<dbReference type="InterPro" id="IPR004258">
    <property type="entry name" value="DBL"/>
</dbReference>
<feature type="region of interest" description="Disordered" evidence="2">
    <location>
        <begin position="1481"/>
        <end position="1584"/>
    </location>
</feature>
<evidence type="ECO:0000313" key="10">
    <source>
        <dbReference type="Proteomes" id="UP000054566"/>
    </source>
</evidence>
<feature type="compositionally biased region" description="Polar residues" evidence="2">
    <location>
        <begin position="1481"/>
        <end position="1494"/>
    </location>
</feature>
<feature type="compositionally biased region" description="Basic and acidic residues" evidence="2">
    <location>
        <begin position="1044"/>
        <end position="1053"/>
    </location>
</feature>
<dbReference type="FunFam" id="1.10.1900.40:FF:000001">
    <property type="entry name" value="Erythrocyte membrane protein 1"/>
    <property type="match status" value="1"/>
</dbReference>
<dbReference type="FunFam" id="1.10.1900.40:FF:000007">
    <property type="entry name" value="Erythrocyte membrane protein 1"/>
    <property type="match status" value="1"/>
</dbReference>
<gene>
    <name evidence="9" type="ORF">PFLG_01318</name>
</gene>
<feature type="coiled-coil region" evidence="1">
    <location>
        <begin position="755"/>
        <end position="782"/>
    </location>
</feature>
<dbReference type="InterPro" id="IPR054595">
    <property type="entry name" value="DBL_C"/>
</dbReference>
<dbReference type="Gene3D" id="1.20.58.1930">
    <property type="match status" value="1"/>
</dbReference>
<feature type="region of interest" description="Disordered" evidence="2">
    <location>
        <begin position="1013"/>
        <end position="1053"/>
    </location>
</feature>
<organism evidence="9 10">
    <name type="scientific">Plasmodium falciparum RAJ116</name>
    <dbReference type="NCBI Taxonomy" id="580058"/>
    <lineage>
        <taxon>Eukaryota</taxon>
        <taxon>Sar</taxon>
        <taxon>Alveolata</taxon>
        <taxon>Apicomplexa</taxon>
        <taxon>Aconoidasida</taxon>
        <taxon>Haemosporida</taxon>
        <taxon>Plasmodiidae</taxon>
        <taxon>Plasmodium</taxon>
        <taxon>Plasmodium (Laverania)</taxon>
    </lineage>
</organism>
<dbReference type="Pfam" id="PF22672">
    <property type="entry name" value="DBL_C"/>
    <property type="match status" value="2"/>
</dbReference>
<feature type="compositionally biased region" description="Acidic residues" evidence="2">
    <location>
        <begin position="1504"/>
        <end position="1516"/>
    </location>
</feature>
<dbReference type="FunFam" id="1.20.1310.20:FF:000001">
    <property type="entry name" value="Erythrocyte membrane protein 1, PfEMP1"/>
    <property type="match status" value="1"/>
</dbReference>
<dbReference type="InterPro" id="IPR042202">
    <property type="entry name" value="Duffy-ag-bd_sf"/>
</dbReference>
<evidence type="ECO:0000259" key="4">
    <source>
        <dbReference type="Pfam" id="PF05424"/>
    </source>
</evidence>
<feature type="domain" description="Duffy-binding-like" evidence="8">
    <location>
        <begin position="1094"/>
        <end position="1232"/>
    </location>
</feature>
<dbReference type="Pfam" id="PF03011">
    <property type="entry name" value="PFEMP"/>
    <property type="match status" value="2"/>
</dbReference>
<feature type="domain" description="Duffy-binding-like" evidence="8">
    <location>
        <begin position="327"/>
        <end position="484"/>
    </location>
</feature>
<feature type="compositionally biased region" description="Gly residues" evidence="2">
    <location>
        <begin position="1019"/>
        <end position="1030"/>
    </location>
</feature>
<name>A0A0L0CUB0_PLAFA</name>
<feature type="domain" description="Cysteine-rich interdomain region 1 gamma" evidence="7">
    <location>
        <begin position="1277"/>
        <end position="1328"/>
    </location>
</feature>
<dbReference type="SUPFAM" id="SSF140924">
    <property type="entry name" value="Duffy binding domain-like"/>
    <property type="match status" value="4"/>
</dbReference>
<feature type="compositionally biased region" description="Pro residues" evidence="2">
    <location>
        <begin position="1551"/>
        <end position="1574"/>
    </location>
</feature>
<accession>A0A0L0CUB0</accession>
<reference evidence="10" key="1">
    <citation type="submission" date="2015-07" db="EMBL/GenBank/DDBJ databases">
        <title>Annotation of Plasmodium falciparum RAJ116.</title>
        <authorList>
            <consortium name="The Broad Institute Genome Sequencing Platform"/>
            <person name="Volkman S.K."/>
            <person name="Neafsey D.E."/>
            <person name="Dash A.P."/>
            <person name="Chitnis C.E."/>
            <person name="Hartl D.L."/>
            <person name="Young S.K."/>
            <person name="Zeng Q."/>
            <person name="Koehrsen M."/>
            <person name="Alvarado L."/>
            <person name="Berlin A."/>
            <person name="Borenstein D."/>
            <person name="Chapman S.B."/>
            <person name="Chen Z."/>
            <person name="Engels R."/>
            <person name="Freedman E."/>
            <person name="Gellesch M."/>
            <person name="Goldberg J."/>
            <person name="Griggs A."/>
            <person name="Gujja S."/>
            <person name="Heilman E.R."/>
            <person name="Heiman D.I."/>
            <person name="Howarth C."/>
            <person name="Jen D."/>
            <person name="Larson L."/>
            <person name="Mehta T."/>
            <person name="Neiman D."/>
            <person name="Park D."/>
            <person name="Pearson M."/>
            <person name="Roberts A."/>
            <person name="Saif S."/>
            <person name="Shea T."/>
            <person name="Shenoy N."/>
            <person name="Sisk P."/>
            <person name="Stolte C."/>
            <person name="Sykes S."/>
            <person name="Walk T."/>
            <person name="White J."/>
            <person name="Yandava C."/>
            <person name="Haas B."/>
            <person name="Henn M.R."/>
            <person name="Nusbaum C."/>
            <person name="Birren B."/>
        </authorList>
    </citation>
    <scope>NUCLEOTIDE SEQUENCE [LARGE SCALE GENOMIC DNA]</scope>
    <source>
        <strain evidence="10">RAJ116</strain>
    </source>
</reference>
<dbReference type="OrthoDB" id="10483508at2759"/>
<dbReference type="Gene3D" id="1.20.58.830">
    <property type="match status" value="2"/>
</dbReference>